<dbReference type="InterPro" id="IPR000731">
    <property type="entry name" value="SSD"/>
</dbReference>
<evidence type="ECO:0000256" key="2">
    <source>
        <dbReference type="ARBA" id="ARBA00004394"/>
    </source>
</evidence>
<evidence type="ECO:0000256" key="5">
    <source>
        <dbReference type="ARBA" id="ARBA00022574"/>
    </source>
</evidence>
<feature type="region of interest" description="Disordered" evidence="13">
    <location>
        <begin position="999"/>
        <end position="1040"/>
    </location>
</feature>
<dbReference type="GO" id="GO:0000139">
    <property type="term" value="C:Golgi membrane"/>
    <property type="evidence" value="ECO:0007669"/>
    <property type="project" value="UniProtKB-SubCell"/>
</dbReference>
<dbReference type="Pfam" id="PF12349">
    <property type="entry name" value="Sterol-sensing"/>
    <property type="match status" value="1"/>
</dbReference>
<keyword evidence="14" id="KW-0812">Transmembrane</keyword>
<keyword evidence="5" id="KW-0853">WD repeat</keyword>
<dbReference type="GO" id="GO:0008202">
    <property type="term" value="P:steroid metabolic process"/>
    <property type="evidence" value="ECO:0007669"/>
    <property type="project" value="UniProtKB-KW"/>
</dbReference>
<dbReference type="InterPro" id="IPR053958">
    <property type="entry name" value="HMGCR/SNAP/NPC1-like_SSD"/>
</dbReference>
<dbReference type="GO" id="GO:0032934">
    <property type="term" value="F:sterol binding"/>
    <property type="evidence" value="ECO:0007669"/>
    <property type="project" value="InterPro"/>
</dbReference>
<keyword evidence="9" id="KW-0443">Lipid metabolism</keyword>
<gene>
    <name evidence="16" type="ORF">PsYK624_040340</name>
</gene>
<evidence type="ECO:0000256" key="11">
    <source>
        <dbReference type="ARBA" id="ARBA00023136"/>
    </source>
</evidence>
<dbReference type="PROSITE" id="PS50156">
    <property type="entry name" value="SSD"/>
    <property type="match status" value="1"/>
</dbReference>
<evidence type="ECO:0000313" key="17">
    <source>
        <dbReference type="Proteomes" id="UP000703269"/>
    </source>
</evidence>
<evidence type="ECO:0000256" key="8">
    <source>
        <dbReference type="ARBA" id="ARBA00023034"/>
    </source>
</evidence>
<dbReference type="EMBL" id="BPQB01000008">
    <property type="protein sequence ID" value="GJE87951.1"/>
    <property type="molecule type" value="Genomic_DNA"/>
</dbReference>
<feature type="transmembrane region" description="Helical" evidence="14">
    <location>
        <begin position="418"/>
        <end position="443"/>
    </location>
</feature>
<comment type="caution">
    <text evidence="16">The sequence shown here is derived from an EMBL/GenBank/DDBJ whole genome shotgun (WGS) entry which is preliminary data.</text>
</comment>
<evidence type="ECO:0000256" key="13">
    <source>
        <dbReference type="SAM" id="MobiDB-lite"/>
    </source>
</evidence>
<keyword evidence="14" id="KW-1133">Transmembrane helix</keyword>
<keyword evidence="7" id="KW-0256">Endoplasmic reticulum</keyword>
<feature type="transmembrane region" description="Helical" evidence="14">
    <location>
        <begin position="314"/>
        <end position="343"/>
    </location>
</feature>
<keyword evidence="10" id="KW-0446">Lipid-binding</keyword>
<evidence type="ECO:0000256" key="12">
    <source>
        <dbReference type="ARBA" id="ARBA00023221"/>
    </source>
</evidence>
<organism evidence="16 17">
    <name type="scientific">Phanerochaete sordida</name>
    <dbReference type="NCBI Taxonomy" id="48140"/>
    <lineage>
        <taxon>Eukaryota</taxon>
        <taxon>Fungi</taxon>
        <taxon>Dikarya</taxon>
        <taxon>Basidiomycota</taxon>
        <taxon>Agaricomycotina</taxon>
        <taxon>Agaricomycetes</taxon>
        <taxon>Polyporales</taxon>
        <taxon>Phanerochaetaceae</taxon>
        <taxon>Phanerochaete</taxon>
    </lineage>
</organism>
<proteinExistence type="inferred from homology"/>
<keyword evidence="8" id="KW-0333">Golgi apparatus</keyword>
<dbReference type="GO" id="GO:0045540">
    <property type="term" value="P:regulation of cholesterol biosynthetic process"/>
    <property type="evidence" value="ECO:0007669"/>
    <property type="project" value="TreeGrafter"/>
</dbReference>
<feature type="compositionally biased region" description="Gly residues" evidence="13">
    <location>
        <begin position="1151"/>
        <end position="1162"/>
    </location>
</feature>
<evidence type="ECO:0000259" key="15">
    <source>
        <dbReference type="PROSITE" id="PS50156"/>
    </source>
</evidence>
<dbReference type="PANTHER" id="PTHR46378:SF1">
    <property type="entry name" value="STEROL REGULATORY ELEMENT-BINDING PROTEIN CLEAVAGE-ACTIVATING PROTEIN"/>
    <property type="match status" value="1"/>
</dbReference>
<accession>A0A9P3G461</accession>
<dbReference type="GO" id="GO:0032936">
    <property type="term" value="C:SREBP-SCAP complex"/>
    <property type="evidence" value="ECO:0007669"/>
    <property type="project" value="TreeGrafter"/>
</dbReference>
<dbReference type="SUPFAM" id="SSF63829">
    <property type="entry name" value="Calcium-dependent phosphotriesterase"/>
    <property type="match status" value="1"/>
</dbReference>
<feature type="domain" description="SSD" evidence="15">
    <location>
        <begin position="291"/>
        <end position="443"/>
    </location>
</feature>
<dbReference type="OrthoDB" id="6510177at2759"/>
<evidence type="ECO:0000256" key="6">
    <source>
        <dbReference type="ARBA" id="ARBA00022737"/>
    </source>
</evidence>
<dbReference type="GO" id="GO:0005789">
    <property type="term" value="C:endoplasmic reticulum membrane"/>
    <property type="evidence" value="ECO:0007669"/>
    <property type="project" value="InterPro"/>
</dbReference>
<keyword evidence="17" id="KW-1185">Reference proteome</keyword>
<dbReference type="GO" id="GO:0032933">
    <property type="term" value="P:SREBP signaling pathway"/>
    <property type="evidence" value="ECO:0007669"/>
    <property type="project" value="InterPro"/>
</dbReference>
<evidence type="ECO:0000256" key="3">
    <source>
        <dbReference type="ARBA" id="ARBA00007410"/>
    </source>
</evidence>
<evidence type="ECO:0000256" key="9">
    <source>
        <dbReference type="ARBA" id="ARBA00023098"/>
    </source>
</evidence>
<feature type="transmembrane region" description="Helical" evidence="14">
    <location>
        <begin position="284"/>
        <end position="302"/>
    </location>
</feature>
<comment type="similarity">
    <text evidence="3">Belongs to the WD repeat SCAP family.</text>
</comment>
<dbReference type="Proteomes" id="UP000703269">
    <property type="component" value="Unassembled WGS sequence"/>
</dbReference>
<evidence type="ECO:0000256" key="14">
    <source>
        <dbReference type="SAM" id="Phobius"/>
    </source>
</evidence>
<comment type="subcellular location">
    <subcellularLocation>
        <location evidence="1">Endoplasmic reticulum</location>
    </subcellularLocation>
    <subcellularLocation>
        <location evidence="2">Golgi apparatus membrane</location>
    </subcellularLocation>
</comment>
<feature type="compositionally biased region" description="Polar residues" evidence="13">
    <location>
        <begin position="999"/>
        <end position="1031"/>
    </location>
</feature>
<sequence>MSPLQRVRNFGIWFFRRFGVHCATHQIRVILISSVVISCLLFPAVTVYSSTKAESFSLSLSVFDAFRTPDDLSNYFAVDRIRQLWEGKDSLRVRDDSIARARCGKGGVVRVERILVHDVDETEDTYHVLSHRSLLSTLNLERRLSEVLASQKVSCIRSPHGRCLVLSPLAFWDYEEDLLLRDADVLSTLGPYKNTSTHGLTITTDMVLAGRDDGEEYEEVANPVLTYFFPESDCLSNSGHNLWLNIVEDAAASLQGETVVLSQQPHLLALEYEKEPTPSPHPSVLSAFTYTAYFIFLVYFWRSIKRMNTVHSRIGLAFTGIVEIIVSTITSLSVCALVGFRITMVPWEIFPIVVIFIGVENMFSIVDAVVKTSIALPVKERIAEGLGYAGTSNSLKLCSYNSVLGVIAFFSTGAIRQFCAFAIVVLVAHWFLVHTFFVTVLSIDIQRLELDELLRQGANFAPTLVPEPTKTSAKAPRTKLGRLASRIQRALRGRPTKNISLVLLLGVTATLYYMTRTRTSRLEPMASLPRNRFRVPKPQSLEGISPAENIWRTFNPVNYDLVHIRVEAPTIIIMQHDANANDTTYDRPQHRLEHDRMHRSRWSRLWWRTARPLEWAFKVIMAPTFVTTSLLYGLLLYLLKDAELLEAQRNRKEPDSPSEEELTPAVDSSITFQALPRAFATDVDLLASSKDGNIVVSVGLQNEFVLWRKDTKTRVALDPTDVLLGSSGSTPSVSSALTAVAVNDRGTHVAAGTAAGVIGVWHIAPNRVVPLPHLATESACAVAQIAFASGSPHSTGMSTPRKASGGRPVDPVEYAGSLYATYENAIAIRWTVGSLAAPTYVRPSKSASVIKSMLLSVQPSNALLVGFVLEDGTLELCDVDGATLLPRECCIAAGNPSDLVAQVHVCSMELEGQARIVVGAATQAGVVSLWDAATGECMYILDDPYGAIGQLRLVPVRTKRCATCRELPVESFALCFSVGSTVLVHRAYLSLPTRRCSCPSNQPRVMSSIQARKTRSGSTASLGPSSGTSSPVHPRARIPSFSGAPAFDAPAMYPVSAHGVHSRRASDKRSLETFIPIEADEQADARPPVGPQDPSAGAPPGYLRTPGAQRSSLWENLLVSRTAEAPCERGAWDVAAGLVVGLRRRPRMALVGGGTRRGGRGAPGALPRADNRGLTPATLERWELWTFDPASATLRASPLLALDAETRAAGRQQAARGAGDAGTRRRVSLEPVPRLHFTRVAPLVCTRTHALAGFGNTVGVVDLAGGARPRPSLERIRRNSG</sequence>
<evidence type="ECO:0000256" key="10">
    <source>
        <dbReference type="ARBA" id="ARBA00023121"/>
    </source>
</evidence>
<feature type="region of interest" description="Disordered" evidence="13">
    <location>
        <begin position="1079"/>
        <end position="1106"/>
    </location>
</feature>
<keyword evidence="11 14" id="KW-0472">Membrane</keyword>
<protein>
    <recommendedName>
        <fullName evidence="4">Sterol regulatory element-binding protein cleavage-activating protein</fullName>
    </recommendedName>
</protein>
<evidence type="ECO:0000256" key="4">
    <source>
        <dbReference type="ARBA" id="ARBA00019541"/>
    </source>
</evidence>
<feature type="region of interest" description="Disordered" evidence="13">
    <location>
        <begin position="1151"/>
        <end position="1172"/>
    </location>
</feature>
<dbReference type="Gene3D" id="2.130.10.10">
    <property type="entry name" value="YVTN repeat-like/Quinoprotein amine dehydrogenase"/>
    <property type="match status" value="1"/>
</dbReference>
<evidence type="ECO:0000256" key="1">
    <source>
        <dbReference type="ARBA" id="ARBA00004240"/>
    </source>
</evidence>
<evidence type="ECO:0000313" key="16">
    <source>
        <dbReference type="EMBL" id="GJE87951.1"/>
    </source>
</evidence>
<feature type="transmembrane region" description="Helical" evidence="14">
    <location>
        <begin position="27"/>
        <end position="48"/>
    </location>
</feature>
<evidence type="ECO:0000256" key="7">
    <source>
        <dbReference type="ARBA" id="ARBA00022824"/>
    </source>
</evidence>
<keyword evidence="12" id="KW-0753">Steroid metabolism</keyword>
<dbReference type="InterPro" id="IPR015943">
    <property type="entry name" value="WD40/YVTN_repeat-like_dom_sf"/>
</dbReference>
<dbReference type="InterPro" id="IPR030225">
    <property type="entry name" value="SCAP"/>
</dbReference>
<keyword evidence="6" id="KW-0677">Repeat</keyword>
<name>A0A9P3G461_9APHY</name>
<dbReference type="PANTHER" id="PTHR46378">
    <property type="entry name" value="STEROL REGULATORY ELEMENT-BINDING PROTEIN CLEAVAGE-ACTIVATING PROTEIN"/>
    <property type="match status" value="1"/>
</dbReference>
<reference evidence="16 17" key="1">
    <citation type="submission" date="2021-08" db="EMBL/GenBank/DDBJ databases">
        <title>Draft Genome Sequence of Phanerochaete sordida strain YK-624.</title>
        <authorList>
            <person name="Mori T."/>
            <person name="Dohra H."/>
            <person name="Suzuki T."/>
            <person name="Kawagishi H."/>
            <person name="Hirai H."/>
        </authorList>
    </citation>
    <scope>NUCLEOTIDE SEQUENCE [LARGE SCALE GENOMIC DNA]</scope>
    <source>
        <strain evidence="16 17">YK-624</strain>
    </source>
</reference>